<dbReference type="InterPro" id="IPR000944">
    <property type="entry name" value="Tscrpt_reg_Rrf2"/>
</dbReference>
<name>A0A165L489_PELLU</name>
<sequence>MKVLNKNTDYAVRALLSLAGSQGVYMSAKTIATEQDIPYQFLRRLLQELIRHRLVVSREGASGGFMLKRDPDGIGLRELIEIFQGPVQVSECLFRKKLCLNRARCVLRHQILRIEQVVRDEFEKITIGSLLRDLADAGREHGTFPLNHSAPAECSHH</sequence>
<dbReference type="Proteomes" id="UP000076481">
    <property type="component" value="Unassembled WGS sequence"/>
</dbReference>
<dbReference type="SUPFAM" id="SSF46785">
    <property type="entry name" value="Winged helix' DNA-binding domain"/>
    <property type="match status" value="1"/>
</dbReference>
<dbReference type="PANTHER" id="PTHR33221:SF15">
    <property type="entry name" value="HTH-TYPE TRANSCRIPTIONAL REGULATOR YWGB-RELATED"/>
    <property type="match status" value="1"/>
</dbReference>
<dbReference type="EMBL" id="LVWG01000035">
    <property type="protein sequence ID" value="KZK73553.1"/>
    <property type="molecule type" value="Genomic_DNA"/>
</dbReference>
<proteinExistence type="predicted"/>
<evidence type="ECO:0000313" key="2">
    <source>
        <dbReference type="Proteomes" id="UP000076481"/>
    </source>
</evidence>
<dbReference type="Gene3D" id="1.10.10.10">
    <property type="entry name" value="Winged helix-like DNA-binding domain superfamily/Winged helix DNA-binding domain"/>
    <property type="match status" value="1"/>
</dbReference>
<protein>
    <submittedName>
        <fullName evidence="1">Rrf2 family transcriptional regulator</fullName>
    </submittedName>
</protein>
<dbReference type="PROSITE" id="PS01332">
    <property type="entry name" value="HTH_RRF2_1"/>
    <property type="match status" value="1"/>
</dbReference>
<dbReference type="NCBIfam" id="TIGR00738">
    <property type="entry name" value="rrf2_super"/>
    <property type="match status" value="1"/>
</dbReference>
<reference evidence="1 2" key="1">
    <citation type="submission" date="2016-03" db="EMBL/GenBank/DDBJ databases">
        <title>Speciation and ecological success in dimly lit waters: horizontal gene transfer in a green sulfur bacteria bloom unveiled by metagenomic assembly.</title>
        <authorList>
            <person name="Llorens-Mares T."/>
            <person name="Liu Z."/>
            <person name="Allen L.Z."/>
            <person name="Rusch D.B."/>
            <person name="Craig M.T."/>
            <person name="Dupont C.L."/>
            <person name="Bryant D.A."/>
            <person name="Casamayor E.O."/>
        </authorList>
    </citation>
    <scope>NUCLEOTIDE SEQUENCE [LARGE SCALE GENOMIC DNA]</scope>
    <source>
        <strain evidence="1">CIII</strain>
    </source>
</reference>
<dbReference type="PROSITE" id="PS51197">
    <property type="entry name" value="HTH_RRF2_2"/>
    <property type="match status" value="1"/>
</dbReference>
<dbReference type="RefSeq" id="WP_303682239.1">
    <property type="nucleotide sequence ID" value="NZ_LVWG01000035.1"/>
</dbReference>
<dbReference type="GO" id="GO:0003700">
    <property type="term" value="F:DNA-binding transcription factor activity"/>
    <property type="evidence" value="ECO:0007669"/>
    <property type="project" value="TreeGrafter"/>
</dbReference>
<accession>A0A165L489</accession>
<dbReference type="GO" id="GO:0005829">
    <property type="term" value="C:cytosol"/>
    <property type="evidence" value="ECO:0007669"/>
    <property type="project" value="TreeGrafter"/>
</dbReference>
<dbReference type="InterPro" id="IPR036390">
    <property type="entry name" value="WH_DNA-bd_sf"/>
</dbReference>
<dbReference type="PANTHER" id="PTHR33221">
    <property type="entry name" value="WINGED HELIX-TURN-HELIX TRANSCRIPTIONAL REGULATOR, RRF2 FAMILY"/>
    <property type="match status" value="1"/>
</dbReference>
<dbReference type="InterPro" id="IPR036388">
    <property type="entry name" value="WH-like_DNA-bd_sf"/>
</dbReference>
<evidence type="ECO:0000313" key="1">
    <source>
        <dbReference type="EMBL" id="KZK73553.1"/>
    </source>
</evidence>
<gene>
    <name evidence="1" type="ORF">A3K90_07970</name>
</gene>
<dbReference type="Pfam" id="PF02082">
    <property type="entry name" value="Rrf2"/>
    <property type="match status" value="1"/>
</dbReference>
<dbReference type="AlphaFoldDB" id="A0A165L489"/>
<organism evidence="1 2">
    <name type="scientific">Pelodictyon luteolum</name>
    <dbReference type="NCBI Taxonomy" id="1100"/>
    <lineage>
        <taxon>Bacteria</taxon>
        <taxon>Pseudomonadati</taxon>
        <taxon>Chlorobiota</taxon>
        <taxon>Chlorobiia</taxon>
        <taxon>Chlorobiales</taxon>
        <taxon>Chlorobiaceae</taxon>
        <taxon>Chlorobium/Pelodictyon group</taxon>
        <taxon>Pelodictyon</taxon>
    </lineage>
</organism>
<comment type="caution">
    <text evidence="1">The sequence shown here is derived from an EMBL/GenBank/DDBJ whole genome shotgun (WGS) entry which is preliminary data.</text>
</comment>
<dbReference type="InterPro" id="IPR030489">
    <property type="entry name" value="TR_Rrf2-type_CS"/>
</dbReference>